<dbReference type="PANTHER" id="PTHR30273">
    <property type="entry name" value="PERIPLASMIC SIGNAL SENSOR AND SIGMA FACTOR ACTIVATOR FECR-RELATED"/>
    <property type="match status" value="1"/>
</dbReference>
<dbReference type="GO" id="GO:0016989">
    <property type="term" value="F:sigma factor antagonist activity"/>
    <property type="evidence" value="ECO:0007669"/>
    <property type="project" value="TreeGrafter"/>
</dbReference>
<evidence type="ECO:0000313" key="4">
    <source>
        <dbReference type="EMBL" id="AZS30421.1"/>
    </source>
</evidence>
<dbReference type="InterPro" id="IPR006860">
    <property type="entry name" value="FecR"/>
</dbReference>
<reference evidence="4 5" key="1">
    <citation type="submission" date="2018-10" db="EMBL/GenBank/DDBJ databases">
        <title>Butyricimonas faecalis sp. nov., isolated from human faeces and emended description of the genus Butyricimonas.</title>
        <authorList>
            <person name="Le Roy T."/>
            <person name="Van der Smissen P."/>
            <person name="Paquot A."/>
            <person name="Delzenne N."/>
            <person name="Muccioli G."/>
            <person name="Collet J.-F."/>
            <person name="Cani P.D."/>
        </authorList>
    </citation>
    <scope>NUCLEOTIDE SEQUENCE [LARGE SCALE GENOMIC DNA]</scope>
    <source>
        <strain evidence="4 5">H184</strain>
    </source>
</reference>
<feature type="domain" description="FecR protein" evidence="2">
    <location>
        <begin position="185"/>
        <end position="273"/>
    </location>
</feature>
<keyword evidence="1" id="KW-0812">Transmembrane</keyword>
<dbReference type="Pfam" id="PF16344">
    <property type="entry name" value="FecR_C"/>
    <property type="match status" value="1"/>
</dbReference>
<evidence type="ECO:0000259" key="2">
    <source>
        <dbReference type="Pfam" id="PF04773"/>
    </source>
</evidence>
<proteinExistence type="predicted"/>
<keyword evidence="1" id="KW-1133">Transmembrane helix</keyword>
<dbReference type="OrthoDB" id="1112340at2"/>
<dbReference type="Gene3D" id="2.60.120.1440">
    <property type="match status" value="1"/>
</dbReference>
<evidence type="ECO:0000259" key="3">
    <source>
        <dbReference type="Pfam" id="PF16344"/>
    </source>
</evidence>
<organism evidence="4 5">
    <name type="scientific">Butyricimonas faecalis</name>
    <dbReference type="NCBI Taxonomy" id="2093856"/>
    <lineage>
        <taxon>Bacteria</taxon>
        <taxon>Pseudomonadati</taxon>
        <taxon>Bacteroidota</taxon>
        <taxon>Bacteroidia</taxon>
        <taxon>Bacteroidales</taxon>
        <taxon>Odoribacteraceae</taxon>
        <taxon>Butyricimonas</taxon>
    </lineage>
</organism>
<feature type="transmembrane region" description="Helical" evidence="1">
    <location>
        <begin position="84"/>
        <end position="105"/>
    </location>
</feature>
<dbReference type="InterPro" id="IPR032508">
    <property type="entry name" value="FecR_C"/>
</dbReference>
<feature type="domain" description="Protein FecR C-terminal" evidence="3">
    <location>
        <begin position="319"/>
        <end position="387"/>
    </location>
</feature>
<dbReference type="KEGG" id="buy:D8S85_13270"/>
<keyword evidence="5" id="KW-1185">Reference proteome</keyword>
<dbReference type="InterPro" id="IPR012373">
    <property type="entry name" value="Ferrdict_sens_TM"/>
</dbReference>
<evidence type="ECO:0000256" key="1">
    <source>
        <dbReference type="SAM" id="Phobius"/>
    </source>
</evidence>
<dbReference type="RefSeq" id="WP_106481074.1">
    <property type="nucleotide sequence ID" value="NZ_CP032819.1"/>
</dbReference>
<protein>
    <submittedName>
        <fullName evidence="4">DUF4974 domain-containing protein</fullName>
    </submittedName>
</protein>
<keyword evidence="1" id="KW-0472">Membrane</keyword>
<dbReference type="PANTHER" id="PTHR30273:SF2">
    <property type="entry name" value="PROTEIN FECR"/>
    <property type="match status" value="1"/>
</dbReference>
<dbReference type="Gene3D" id="3.55.50.30">
    <property type="match status" value="1"/>
</dbReference>
<gene>
    <name evidence="4" type="ORF">D8S85_13270</name>
</gene>
<dbReference type="EMBL" id="CP032819">
    <property type="protein sequence ID" value="AZS30421.1"/>
    <property type="molecule type" value="Genomic_DNA"/>
</dbReference>
<sequence length="390" mass="45233">MRNNLLDQEIRERLLSYINGELDEEERLSVESWLRNKPENREAFRLLEKDCLFIRWAGREREVNVGKRKTILLQEIRRGRIRKISFRIAATVALLMTLGGMYLFVSSPTHEKMLAKNESVIRHAYPQAKLILSTGKEIDLTKNAGHIQEQDGSVVALDSNKMLVYDGAQVIESKKTLYNKIIVPRGGEFFLTLSDGTEVWLNADSELEYPVNFVADERAVKLRGEAYFKVKKDTTKPFRVTSGEYRLQVYGTEFNMNTYHQEEIQVVLVQGAVGFRANLSTPELRLKPNQLGVANELTGKTEIKEVDVYPYIAWKNQDVVFMNERLESIMEKIERWYDVNVFFQNDSLKDVRLYGNIQRYADIQDLLFFLEKTSGAHFSIKDRTIIINNK</sequence>
<dbReference type="Pfam" id="PF04773">
    <property type="entry name" value="FecR"/>
    <property type="match status" value="1"/>
</dbReference>
<dbReference type="AlphaFoldDB" id="A0A3Q9IPU8"/>
<dbReference type="Proteomes" id="UP000270673">
    <property type="component" value="Chromosome"/>
</dbReference>
<evidence type="ECO:0000313" key="5">
    <source>
        <dbReference type="Proteomes" id="UP000270673"/>
    </source>
</evidence>
<name>A0A3Q9IPU8_9BACT</name>
<accession>A0A3Q9IPU8</accession>